<feature type="region of interest" description="Disordered" evidence="1">
    <location>
        <begin position="61"/>
        <end position="82"/>
    </location>
</feature>
<keyword evidence="3" id="KW-1185">Reference proteome</keyword>
<proteinExistence type="predicted"/>
<evidence type="ECO:0000256" key="1">
    <source>
        <dbReference type="SAM" id="MobiDB-lite"/>
    </source>
</evidence>
<dbReference type="EMBL" id="JBANRG010000074">
    <property type="protein sequence ID" value="KAK7439197.1"/>
    <property type="molecule type" value="Genomic_DNA"/>
</dbReference>
<reference evidence="2 3" key="1">
    <citation type="submission" date="2024-01" db="EMBL/GenBank/DDBJ databases">
        <title>A draft genome for the cacao thread blight pathogen Marasmiellus scandens.</title>
        <authorList>
            <person name="Baruah I.K."/>
            <person name="Leung J."/>
            <person name="Bukari Y."/>
            <person name="Amoako-Attah I."/>
            <person name="Meinhardt L.W."/>
            <person name="Bailey B.A."/>
            <person name="Cohen S.P."/>
        </authorList>
    </citation>
    <scope>NUCLEOTIDE SEQUENCE [LARGE SCALE GENOMIC DNA]</scope>
    <source>
        <strain evidence="2 3">GH-19</strain>
    </source>
</reference>
<accession>A0ABR1IVI9</accession>
<gene>
    <name evidence="2" type="ORF">VKT23_017687</name>
</gene>
<name>A0ABR1IVI9_9AGAR</name>
<feature type="compositionally biased region" description="Polar residues" evidence="1">
    <location>
        <begin position="61"/>
        <end position="74"/>
    </location>
</feature>
<organism evidence="2 3">
    <name type="scientific">Marasmiellus scandens</name>
    <dbReference type="NCBI Taxonomy" id="2682957"/>
    <lineage>
        <taxon>Eukaryota</taxon>
        <taxon>Fungi</taxon>
        <taxon>Dikarya</taxon>
        <taxon>Basidiomycota</taxon>
        <taxon>Agaricomycotina</taxon>
        <taxon>Agaricomycetes</taxon>
        <taxon>Agaricomycetidae</taxon>
        <taxon>Agaricales</taxon>
        <taxon>Marasmiineae</taxon>
        <taxon>Omphalotaceae</taxon>
        <taxon>Marasmiellus</taxon>
    </lineage>
</organism>
<protein>
    <submittedName>
        <fullName evidence="2">Uncharacterized protein</fullName>
    </submittedName>
</protein>
<evidence type="ECO:0000313" key="3">
    <source>
        <dbReference type="Proteomes" id="UP001498398"/>
    </source>
</evidence>
<comment type="caution">
    <text evidence="2">The sequence shown here is derived from an EMBL/GenBank/DDBJ whole genome shotgun (WGS) entry which is preliminary data.</text>
</comment>
<dbReference type="Proteomes" id="UP001498398">
    <property type="component" value="Unassembled WGS sequence"/>
</dbReference>
<evidence type="ECO:0000313" key="2">
    <source>
        <dbReference type="EMBL" id="KAK7439197.1"/>
    </source>
</evidence>
<sequence>MAGNSKPQTSKYSTNENVVLRGETGTNRVNWDFGGLLAWMEKNNVDPSLFVRYDAGYGFAQQGTGTDSSSSRGENPNVKLVR</sequence>